<organism evidence="1">
    <name type="scientific">Podoviridae sp. ctoyw14</name>
    <dbReference type="NCBI Taxonomy" id="2826578"/>
    <lineage>
        <taxon>Viruses</taxon>
        <taxon>Duplodnaviria</taxon>
        <taxon>Heunggongvirae</taxon>
        <taxon>Uroviricota</taxon>
        <taxon>Caudoviricetes</taxon>
    </lineage>
</organism>
<name>A0A8S5LW94_9CAUD</name>
<proteinExistence type="predicted"/>
<sequence length="208" mass="24564">MAKRKPTQYAWQDLEYTPYYLNKHTESELRKEYSKLRSIVRKRQERLSKSEFAELEEVKHYGKLPPIADIKNKQQLVYALAEAKRFLSEDISITRFKRERIETVAKLNANGYDFITNKNFLAFVAFMESMRTIAQNTIVDSEIIAEMFNQVAKGKIPSSKLQKWFTDFIRKQEQAAKDYPDKYSRTKEGKVKIESKDLEEWAAHLYGD</sequence>
<reference evidence="1" key="1">
    <citation type="journal article" date="2021" name="Proc. Natl. Acad. Sci. U.S.A.">
        <title>A Catalog of Tens of Thousands of Viruses from Human Metagenomes Reveals Hidden Associations with Chronic Diseases.</title>
        <authorList>
            <person name="Tisza M.J."/>
            <person name="Buck C.B."/>
        </authorList>
    </citation>
    <scope>NUCLEOTIDE SEQUENCE</scope>
    <source>
        <strain evidence="1">Ctoyw14</strain>
    </source>
</reference>
<evidence type="ECO:0000313" key="1">
    <source>
        <dbReference type="EMBL" id="DAD74067.1"/>
    </source>
</evidence>
<accession>A0A8S5LW94</accession>
<dbReference type="EMBL" id="BK014751">
    <property type="protein sequence ID" value="DAD74067.1"/>
    <property type="molecule type" value="Genomic_DNA"/>
</dbReference>
<protein>
    <submittedName>
        <fullName evidence="1">Uncharacterized protein</fullName>
    </submittedName>
</protein>